<comment type="caution">
    <text evidence="2">The sequence shown here is derived from an EMBL/GenBank/DDBJ whole genome shotgun (WGS) entry which is preliminary data.</text>
</comment>
<gene>
    <name evidence="2" type="ORF">B1B_00049</name>
</gene>
<organism evidence="2">
    <name type="scientific">mine drainage metagenome</name>
    <dbReference type="NCBI Taxonomy" id="410659"/>
    <lineage>
        <taxon>unclassified sequences</taxon>
        <taxon>metagenomes</taxon>
        <taxon>ecological metagenomes</taxon>
    </lineage>
</organism>
<protein>
    <submittedName>
        <fullName evidence="2">Uncharacterized protein</fullName>
    </submittedName>
</protein>
<dbReference type="EMBL" id="AUZY01000040">
    <property type="protein sequence ID" value="EQD79742.1"/>
    <property type="molecule type" value="Genomic_DNA"/>
</dbReference>
<sequence length="52" mass="5539">MSARVALLRMQADGLICLPPSQNPKNGRRPPVLLTAASDPQPLLSAPVHELP</sequence>
<evidence type="ECO:0000313" key="2">
    <source>
        <dbReference type="EMBL" id="EQD79742.1"/>
    </source>
</evidence>
<name>T1CBV2_9ZZZZ</name>
<reference evidence="2" key="1">
    <citation type="submission" date="2013-08" db="EMBL/GenBank/DDBJ databases">
        <authorList>
            <person name="Mendez C."/>
            <person name="Richter M."/>
            <person name="Ferrer M."/>
            <person name="Sanchez J."/>
        </authorList>
    </citation>
    <scope>NUCLEOTIDE SEQUENCE</scope>
</reference>
<accession>T1CBV2</accession>
<evidence type="ECO:0000256" key="1">
    <source>
        <dbReference type="SAM" id="MobiDB-lite"/>
    </source>
</evidence>
<dbReference type="AlphaFoldDB" id="T1CBV2"/>
<reference evidence="2" key="2">
    <citation type="journal article" date="2014" name="ISME J.">
        <title>Microbial stratification in low pH oxic and suboxic macroscopic growths along an acid mine drainage.</title>
        <authorList>
            <person name="Mendez-Garcia C."/>
            <person name="Mesa V."/>
            <person name="Sprenger R.R."/>
            <person name="Richter M."/>
            <person name="Diez M.S."/>
            <person name="Solano J."/>
            <person name="Bargiela R."/>
            <person name="Golyshina O.V."/>
            <person name="Manteca A."/>
            <person name="Ramos J.L."/>
            <person name="Gallego J.R."/>
            <person name="Llorente I."/>
            <person name="Martins Dos Santos V.A."/>
            <person name="Jensen O.N."/>
            <person name="Pelaez A.I."/>
            <person name="Sanchez J."/>
            <person name="Ferrer M."/>
        </authorList>
    </citation>
    <scope>NUCLEOTIDE SEQUENCE</scope>
</reference>
<proteinExistence type="predicted"/>
<feature type="region of interest" description="Disordered" evidence="1">
    <location>
        <begin position="17"/>
        <end position="52"/>
    </location>
</feature>
<feature type="non-terminal residue" evidence="2">
    <location>
        <position position="52"/>
    </location>
</feature>